<evidence type="ECO:0000256" key="8">
    <source>
        <dbReference type="SAM" id="SignalP"/>
    </source>
</evidence>
<dbReference type="AlphaFoldDB" id="R0FJ66"/>
<evidence type="ECO:0000256" key="2">
    <source>
        <dbReference type="ARBA" id="ARBA00006722"/>
    </source>
</evidence>
<evidence type="ECO:0000313" key="9">
    <source>
        <dbReference type="EMBL" id="EOA22116.1"/>
    </source>
</evidence>
<evidence type="ECO:0008006" key="11">
    <source>
        <dbReference type="Google" id="ProtNLM"/>
    </source>
</evidence>
<dbReference type="GO" id="GO:0031640">
    <property type="term" value="P:killing of cells of another organism"/>
    <property type="evidence" value="ECO:0007669"/>
    <property type="project" value="UniProtKB-KW"/>
</dbReference>
<dbReference type="GO" id="GO:0005576">
    <property type="term" value="C:extracellular region"/>
    <property type="evidence" value="ECO:0007669"/>
    <property type="project" value="UniProtKB-SubCell"/>
</dbReference>
<name>R0FJ66_9BRAS</name>
<feature type="signal peptide" evidence="8">
    <location>
        <begin position="1"/>
        <end position="23"/>
    </location>
</feature>
<dbReference type="GO" id="GO:0050832">
    <property type="term" value="P:defense response to fungus"/>
    <property type="evidence" value="ECO:0007669"/>
    <property type="project" value="UniProtKB-KW"/>
</dbReference>
<feature type="chain" id="PRO_5004341215" description="Knottin scorpion toxin-like domain-containing protein" evidence="8">
    <location>
        <begin position="24"/>
        <end position="84"/>
    </location>
</feature>
<sequence length="84" mass="8898">MAYSKFVLYAILAVSLLLSGAETKTAVGHRLAKCCNHQPQFGKCDTKKDDDRCTKMCMNGCSTNKGGGCQPILAAPGSGCLCYC</sequence>
<evidence type="ECO:0000256" key="5">
    <source>
        <dbReference type="ARBA" id="ARBA00022577"/>
    </source>
</evidence>
<evidence type="ECO:0000256" key="6">
    <source>
        <dbReference type="ARBA" id="ARBA00022729"/>
    </source>
</evidence>
<dbReference type="EMBL" id="KB870810">
    <property type="protein sequence ID" value="EOA22116.1"/>
    <property type="molecule type" value="Genomic_DNA"/>
</dbReference>
<evidence type="ECO:0000313" key="10">
    <source>
        <dbReference type="Proteomes" id="UP000029121"/>
    </source>
</evidence>
<keyword evidence="6 8" id="KW-0732">Signal</keyword>
<evidence type="ECO:0000256" key="7">
    <source>
        <dbReference type="ARBA" id="ARBA00022821"/>
    </source>
</evidence>
<dbReference type="Pfam" id="PF10868">
    <property type="entry name" value="Defensin_like"/>
    <property type="match status" value="1"/>
</dbReference>
<dbReference type="STRING" id="81985.R0FJ66"/>
<keyword evidence="7" id="KW-0611">Plant defense</keyword>
<dbReference type="Proteomes" id="UP000029121">
    <property type="component" value="Unassembled WGS sequence"/>
</dbReference>
<evidence type="ECO:0000256" key="4">
    <source>
        <dbReference type="ARBA" id="ARBA00022529"/>
    </source>
</evidence>
<dbReference type="KEGG" id="crb:17882507"/>
<organism evidence="9 10">
    <name type="scientific">Capsella rubella</name>
    <dbReference type="NCBI Taxonomy" id="81985"/>
    <lineage>
        <taxon>Eukaryota</taxon>
        <taxon>Viridiplantae</taxon>
        <taxon>Streptophyta</taxon>
        <taxon>Embryophyta</taxon>
        <taxon>Tracheophyta</taxon>
        <taxon>Spermatophyta</taxon>
        <taxon>Magnoliopsida</taxon>
        <taxon>eudicotyledons</taxon>
        <taxon>Gunneridae</taxon>
        <taxon>Pentapetalae</taxon>
        <taxon>rosids</taxon>
        <taxon>malvids</taxon>
        <taxon>Brassicales</taxon>
        <taxon>Brassicaceae</taxon>
        <taxon>Camelineae</taxon>
        <taxon>Capsella</taxon>
    </lineage>
</organism>
<keyword evidence="4" id="KW-0929">Antimicrobial</keyword>
<reference evidence="10" key="1">
    <citation type="journal article" date="2013" name="Nat. Genet.">
        <title>The Capsella rubella genome and the genomic consequences of rapid mating system evolution.</title>
        <authorList>
            <person name="Slotte T."/>
            <person name="Hazzouri K.M."/>
            <person name="Agren J.A."/>
            <person name="Koenig D."/>
            <person name="Maumus F."/>
            <person name="Guo Y.L."/>
            <person name="Steige K."/>
            <person name="Platts A.E."/>
            <person name="Escobar J.S."/>
            <person name="Newman L.K."/>
            <person name="Wang W."/>
            <person name="Mandakova T."/>
            <person name="Vello E."/>
            <person name="Smith L.M."/>
            <person name="Henz S.R."/>
            <person name="Steffen J."/>
            <person name="Takuno S."/>
            <person name="Brandvain Y."/>
            <person name="Coop G."/>
            <person name="Andolfatto P."/>
            <person name="Hu T.T."/>
            <person name="Blanchette M."/>
            <person name="Clark R.M."/>
            <person name="Quesneville H."/>
            <person name="Nordborg M."/>
            <person name="Gaut B.S."/>
            <person name="Lysak M.A."/>
            <person name="Jenkins J."/>
            <person name="Grimwood J."/>
            <person name="Chapman J."/>
            <person name="Prochnik S."/>
            <person name="Shu S."/>
            <person name="Rokhsar D."/>
            <person name="Schmutz J."/>
            <person name="Weigel D."/>
            <person name="Wright S.I."/>
        </authorList>
    </citation>
    <scope>NUCLEOTIDE SEQUENCE [LARGE SCALE GENOMIC DNA]</scope>
    <source>
        <strain evidence="10">cv. Monte Gargano</strain>
    </source>
</reference>
<evidence type="ECO:0000256" key="3">
    <source>
        <dbReference type="ARBA" id="ARBA00022525"/>
    </source>
</evidence>
<accession>R0FJ66</accession>
<comment type="subcellular location">
    <subcellularLocation>
        <location evidence="1">Secreted</location>
    </subcellularLocation>
</comment>
<keyword evidence="5" id="KW-0295">Fungicide</keyword>
<gene>
    <name evidence="9" type="ORF">CARUB_v10002673mg</name>
</gene>
<protein>
    <recommendedName>
        <fullName evidence="11">Knottin scorpion toxin-like domain-containing protein</fullName>
    </recommendedName>
</protein>
<dbReference type="InterPro" id="IPR022618">
    <property type="entry name" value="Defensin-like_20-28"/>
</dbReference>
<keyword evidence="3" id="KW-0964">Secreted</keyword>
<dbReference type="OrthoDB" id="1028959at2759"/>
<proteinExistence type="inferred from homology"/>
<evidence type="ECO:0000256" key="1">
    <source>
        <dbReference type="ARBA" id="ARBA00004613"/>
    </source>
</evidence>
<keyword evidence="10" id="KW-1185">Reference proteome</keyword>
<comment type="similarity">
    <text evidence="2">Belongs to the DEFL family.</text>
</comment>